<protein>
    <submittedName>
        <fullName evidence="2">Uncharacterized protein</fullName>
    </submittedName>
</protein>
<feature type="compositionally biased region" description="Polar residues" evidence="1">
    <location>
        <begin position="14"/>
        <end position="24"/>
    </location>
</feature>
<name>A0A2T6FW48_9BACL</name>
<evidence type="ECO:0000256" key="1">
    <source>
        <dbReference type="SAM" id="MobiDB-lite"/>
    </source>
</evidence>
<feature type="region of interest" description="Disordered" evidence="1">
    <location>
        <begin position="42"/>
        <end position="62"/>
    </location>
</feature>
<sequence>MDLEEEKEGYFEHFTNNSITTPPNQEDRAATDGISKFVERAMDGLAGEADDSGSGRARSSSE</sequence>
<proteinExistence type="predicted"/>
<evidence type="ECO:0000313" key="3">
    <source>
        <dbReference type="Proteomes" id="UP000244184"/>
    </source>
</evidence>
<dbReference type="Proteomes" id="UP000244184">
    <property type="component" value="Unassembled WGS sequence"/>
</dbReference>
<dbReference type="EMBL" id="PYHP01000072">
    <property type="protein sequence ID" value="PUA36138.1"/>
    <property type="molecule type" value="Genomic_DNA"/>
</dbReference>
<evidence type="ECO:0000313" key="2">
    <source>
        <dbReference type="EMBL" id="PUA36138.1"/>
    </source>
</evidence>
<dbReference type="RefSeq" id="WP_108534040.1">
    <property type="nucleotide sequence ID" value="NZ_JAMAVM010000023.1"/>
</dbReference>
<comment type="caution">
    <text evidence="2">The sequence shown here is derived from an EMBL/GenBank/DDBJ whole genome shotgun (WGS) entry which is preliminary data.</text>
</comment>
<feature type="compositionally biased region" description="Low complexity" evidence="1">
    <location>
        <begin position="52"/>
        <end position="62"/>
    </location>
</feature>
<gene>
    <name evidence="2" type="ORF">C8Z91_27215</name>
</gene>
<accession>A0A2T6FW48</accession>
<feature type="region of interest" description="Disordered" evidence="1">
    <location>
        <begin position="1"/>
        <end position="28"/>
    </location>
</feature>
<dbReference type="AlphaFoldDB" id="A0A2T6FW48"/>
<organism evidence="2 3">
    <name type="scientific">Paenibacillus elgii</name>
    <dbReference type="NCBI Taxonomy" id="189691"/>
    <lineage>
        <taxon>Bacteria</taxon>
        <taxon>Bacillati</taxon>
        <taxon>Bacillota</taxon>
        <taxon>Bacilli</taxon>
        <taxon>Bacillales</taxon>
        <taxon>Paenibacillaceae</taxon>
        <taxon>Paenibacillus</taxon>
    </lineage>
</organism>
<reference evidence="2 3" key="1">
    <citation type="submission" date="2018-03" db="EMBL/GenBank/DDBJ databases">
        <title>Genome sequence of Paenibacillus elgii strain AC13 an antimicrobial compound producing bacteria.</title>
        <authorList>
            <person name="Kurokawa A.S."/>
            <person name="Araujo J.F."/>
            <person name="Costa R.A."/>
            <person name="Ortega D.B."/>
            <person name="Pires A.S."/>
            <person name="Pappas G.J.Jr."/>
            <person name="Franco O.L."/>
            <person name="Barreto C."/>
            <person name="Magalhaes B.S."/>
            <person name="Kruger R.H."/>
        </authorList>
    </citation>
    <scope>NUCLEOTIDE SEQUENCE [LARGE SCALE GENOMIC DNA]</scope>
    <source>
        <strain evidence="2 3">AC13</strain>
    </source>
</reference>